<dbReference type="AlphaFoldDB" id="A0A1Q9CKY2"/>
<dbReference type="GO" id="GO:0008168">
    <property type="term" value="F:methyltransferase activity"/>
    <property type="evidence" value="ECO:0007669"/>
    <property type="project" value="InterPro"/>
</dbReference>
<feature type="region of interest" description="Disordered" evidence="1">
    <location>
        <begin position="158"/>
        <end position="217"/>
    </location>
</feature>
<feature type="region of interest" description="Disordered" evidence="1">
    <location>
        <begin position="637"/>
        <end position="657"/>
    </location>
</feature>
<gene>
    <name evidence="2" type="ORF">AK812_SmicGene35668</name>
</gene>
<dbReference type="InterPro" id="IPR001525">
    <property type="entry name" value="C5_MeTfrase"/>
</dbReference>
<protein>
    <submittedName>
        <fullName evidence="2">Uncharacterized protein</fullName>
    </submittedName>
</protein>
<feature type="compositionally biased region" description="Basic and acidic residues" evidence="1">
    <location>
        <begin position="588"/>
        <end position="605"/>
    </location>
</feature>
<feature type="region of interest" description="Disordered" evidence="1">
    <location>
        <begin position="99"/>
        <end position="141"/>
    </location>
</feature>
<feature type="compositionally biased region" description="Polar residues" evidence="1">
    <location>
        <begin position="112"/>
        <end position="132"/>
    </location>
</feature>
<keyword evidence="3" id="KW-1185">Reference proteome</keyword>
<accession>A0A1Q9CKY2</accession>
<feature type="compositionally biased region" description="Polar residues" evidence="1">
    <location>
        <begin position="266"/>
        <end position="281"/>
    </location>
</feature>
<dbReference type="Proteomes" id="UP000186817">
    <property type="component" value="Unassembled WGS sequence"/>
</dbReference>
<sequence length="1155" mass="124588">MNLIVLWQDLADVEMEQEGNLEQLELSCEGSEGEALTEPVKKIARKNAFVRPPEPLRPGGQKHLPQKAEKQNEHTPLQNAAEEVPSAVSQKCLPEGFTASEEKQAAVKQDTEGSQPEPQQTLAKPSVTSQESLAPPSVEDQVSLLSAASQDCAAVSALQPEEMPPPLAAAEELPSAVSQTCSPEGLTASQEKQAAVKQDKEGSQPEPQETFAKPLVTSQEFLAPPSVENQASLLSAASQDCAAVSALKKEEMLPPLPAAEELPSAVSQTCSPEGLTASQEKQAAVKQDTEGSQPEPQETLAKPLVTSQEFVAPLSVENQASLLSAASQDVAAVSALQPEAMRPPLPVEPIEGIASAVPEAMAECAASEAVQPVSDKGEEQPSQPQQAARKELGFADTSQQTPEIPSAFPAAENATPDARHSAPDPDQGHSEAQAQLALSGASQQLPGLSSAPKPDAKITDQKDSAVRIPSALPAEKQATPHTKGKDVADQRASAQPAPCTPSIFAPVVVEESPSPPQPPPDQQLQPQPLPTNHNRPNASDQGAAVQAKKEPAQLGALPEAAPLLPRPTFSQDPAGAQQLSAVSQGPVARKEVCVEKDSAVSHKPEPLALAESTEAPSKAGDQDDFDLAVDEVLDSLRGISEDEGDGGKGTDCTGVESESVESFLEPPVLVKPDGFTETVVWSFLQQAWEKLSPEKRCRCHWNLTKGSHFTGDSADSLRPSLPTLATMCSGSGMAELAHRILTESLGAKEVLLHSCEKEKFKKRHLLEYVVPIMERPHFKDNDMLKKFGCLFPEFTCLAGTHTKCERHDKTCRVQEHPLVAIVGYSCKNLSKLNTPASVSRVLRNQDSDNVAFFLSEVEALNYSLVTKVLDSSHFAVPQARKRAWQILLCRSVFDQELHDLDEVLDAMMKAAVSFGCQPKPAADVLYPDNDDYIETQLEVKQKNIKERDTETATHAVDAWRQRHREFFATRNIAWTEIKLPDYVLRSKWACLLTEREKEILAYGLMKHFADVGSSGTPTDAEGRDFVAVDVSQRIDRARVTSSPSAFLTVLPTQKVWVLVRKGTNVLHNRLLTGKECLELQGFPFFEQLDMKVSDNQMQDLAGNAMTGTVAAALLLALYSHLPPFNWTESEGEPEPDAHDVAHLLCGLDASDSEGA</sequence>
<feature type="region of interest" description="Disordered" evidence="1">
    <location>
        <begin position="255"/>
        <end position="304"/>
    </location>
</feature>
<dbReference type="Gene3D" id="3.40.50.150">
    <property type="entry name" value="Vaccinia Virus protein VP39"/>
    <property type="match status" value="1"/>
</dbReference>
<dbReference type="Pfam" id="PF00145">
    <property type="entry name" value="DNA_methylase"/>
    <property type="match status" value="1"/>
</dbReference>
<feature type="compositionally biased region" description="Polar residues" evidence="1">
    <location>
        <begin position="177"/>
        <end position="192"/>
    </location>
</feature>
<feature type="compositionally biased region" description="Basic and acidic residues" evidence="1">
    <location>
        <begin position="417"/>
        <end position="429"/>
    </location>
</feature>
<feature type="region of interest" description="Disordered" evidence="1">
    <location>
        <begin position="364"/>
        <end position="624"/>
    </location>
</feature>
<evidence type="ECO:0000313" key="2">
    <source>
        <dbReference type="EMBL" id="OLP83565.1"/>
    </source>
</evidence>
<organism evidence="2 3">
    <name type="scientific">Symbiodinium microadriaticum</name>
    <name type="common">Dinoflagellate</name>
    <name type="synonym">Zooxanthella microadriatica</name>
    <dbReference type="NCBI Taxonomy" id="2951"/>
    <lineage>
        <taxon>Eukaryota</taxon>
        <taxon>Sar</taxon>
        <taxon>Alveolata</taxon>
        <taxon>Dinophyceae</taxon>
        <taxon>Suessiales</taxon>
        <taxon>Symbiodiniaceae</taxon>
        <taxon>Symbiodinium</taxon>
    </lineage>
</organism>
<feature type="compositionally biased region" description="Low complexity" evidence="1">
    <location>
        <begin position="552"/>
        <end position="563"/>
    </location>
</feature>
<proteinExistence type="predicted"/>
<dbReference type="SUPFAM" id="SSF53335">
    <property type="entry name" value="S-adenosyl-L-methionine-dependent methyltransferases"/>
    <property type="match status" value="1"/>
</dbReference>
<feature type="compositionally biased region" description="Basic and acidic residues" evidence="1">
    <location>
        <begin position="100"/>
        <end position="111"/>
    </location>
</feature>
<feature type="region of interest" description="Disordered" evidence="1">
    <location>
        <begin position="47"/>
        <end position="87"/>
    </location>
</feature>
<name>A0A1Q9CKY2_SYMMI</name>
<evidence type="ECO:0000313" key="3">
    <source>
        <dbReference type="Proteomes" id="UP000186817"/>
    </source>
</evidence>
<dbReference type="InterPro" id="IPR029063">
    <property type="entry name" value="SAM-dependent_MTases_sf"/>
</dbReference>
<reference evidence="2 3" key="1">
    <citation type="submission" date="2016-02" db="EMBL/GenBank/DDBJ databases">
        <title>Genome analysis of coral dinoflagellate symbionts highlights evolutionary adaptations to a symbiotic lifestyle.</title>
        <authorList>
            <person name="Aranda M."/>
            <person name="Li Y."/>
            <person name="Liew Y.J."/>
            <person name="Baumgarten S."/>
            <person name="Simakov O."/>
            <person name="Wilson M."/>
            <person name="Piel J."/>
            <person name="Ashoor H."/>
            <person name="Bougouffa S."/>
            <person name="Bajic V.B."/>
            <person name="Ryu T."/>
            <person name="Ravasi T."/>
            <person name="Bayer T."/>
            <person name="Micklem G."/>
            <person name="Kim H."/>
            <person name="Bhak J."/>
            <person name="Lajeunesse T.C."/>
            <person name="Voolstra C.R."/>
        </authorList>
    </citation>
    <scope>NUCLEOTIDE SEQUENCE [LARGE SCALE GENOMIC DNA]</scope>
    <source>
        <strain evidence="2 3">CCMP2467</strain>
    </source>
</reference>
<dbReference type="EMBL" id="LSRX01001107">
    <property type="protein sequence ID" value="OLP83565.1"/>
    <property type="molecule type" value="Genomic_DNA"/>
</dbReference>
<dbReference type="OrthoDB" id="422492at2759"/>
<evidence type="ECO:0000256" key="1">
    <source>
        <dbReference type="SAM" id="MobiDB-lite"/>
    </source>
</evidence>
<feature type="compositionally biased region" description="Polar residues" evidence="1">
    <location>
        <begin position="531"/>
        <end position="540"/>
    </location>
</feature>
<comment type="caution">
    <text evidence="2">The sequence shown here is derived from an EMBL/GenBank/DDBJ whole genome shotgun (WGS) entry which is preliminary data.</text>
</comment>
<feature type="compositionally biased region" description="Low complexity" evidence="1">
    <location>
        <begin position="430"/>
        <end position="445"/>
    </location>
</feature>
<feature type="compositionally biased region" description="Basic and acidic residues" evidence="1">
    <location>
        <begin position="454"/>
        <end position="465"/>
    </location>
</feature>